<sequence length="445" mass="49408">MTNSRQLALMALREIYLRGAYTDIALDRVLRKADISSAERNLGCELVYGIVRRRRSLDSLIDQLGKKKAQQQPPDLRIILHIGLYQLRYLNQIPVSAAVNTSVELAKTNGLKTLSGVVNGLLRQYGRLSAVSDPLKLPTDSITNLGILHSFPDWIVATFLQQLEREATNQLLTWFNQTPTLDLRVNLLRSSLDQVESALNQQGINVERVPHLPQALRLRGGTGSMQNLPGFQAGWWTVQDSSAQLVTHLLDPQPGEVVIDACAAPGGKTTHIAELMGDQGKIWAGDRSVQRLQKVQENAQRLQLKSIALCPGDTRNLSQFTQTGDRVLLDAPCSGLGTLHKRPDIRWNQKPEKLKELSDLQKELLTQTATWVKPGGTLVYATCTLNPLENEEVIQSFLAAHPHWQIMPPVPNSPAAAFATSSGSIKIFPHQHQMDGFFMVKLKEL</sequence>
<dbReference type="GO" id="GO:0005737">
    <property type="term" value="C:cytoplasm"/>
    <property type="evidence" value="ECO:0007669"/>
    <property type="project" value="UniProtKB-SubCell"/>
</dbReference>
<dbReference type="Pfam" id="PF01189">
    <property type="entry name" value="Methyltr_RsmB-F"/>
    <property type="match status" value="1"/>
</dbReference>
<dbReference type="NCBIfam" id="NF011493">
    <property type="entry name" value="PRK14901.1"/>
    <property type="match status" value="1"/>
</dbReference>
<dbReference type="GO" id="GO:0006355">
    <property type="term" value="P:regulation of DNA-templated transcription"/>
    <property type="evidence" value="ECO:0007669"/>
    <property type="project" value="InterPro"/>
</dbReference>
<evidence type="ECO:0000256" key="13">
    <source>
        <dbReference type="PROSITE-ProRule" id="PRU01023"/>
    </source>
</evidence>
<dbReference type="NCBIfam" id="NF011494">
    <property type="entry name" value="PRK14902.1"/>
    <property type="match status" value="1"/>
</dbReference>
<dbReference type="FunFam" id="3.40.50.150:FF:000257">
    <property type="entry name" value="16S rRNA methyltransferase"/>
    <property type="match status" value="1"/>
</dbReference>
<evidence type="ECO:0000256" key="3">
    <source>
        <dbReference type="ARBA" id="ARBA00012140"/>
    </source>
</evidence>
<dbReference type="EMBL" id="JADQBC010000008">
    <property type="protein sequence ID" value="MBR8826688.1"/>
    <property type="molecule type" value="Genomic_DNA"/>
</dbReference>
<dbReference type="PRINTS" id="PR02008">
    <property type="entry name" value="RCMTFAMILY"/>
</dbReference>
<proteinExistence type="inferred from homology"/>
<dbReference type="Gene3D" id="1.10.940.10">
    <property type="entry name" value="NusB-like"/>
    <property type="match status" value="1"/>
</dbReference>
<evidence type="ECO:0000313" key="15">
    <source>
        <dbReference type="EMBL" id="MBR8826688.1"/>
    </source>
</evidence>
<dbReference type="SUPFAM" id="SSF48013">
    <property type="entry name" value="NusB-like"/>
    <property type="match status" value="1"/>
</dbReference>
<evidence type="ECO:0000256" key="9">
    <source>
        <dbReference type="ARBA" id="ARBA00022884"/>
    </source>
</evidence>
<evidence type="ECO:0000256" key="11">
    <source>
        <dbReference type="ARBA" id="ARBA00031088"/>
    </source>
</evidence>
<comment type="similarity">
    <text evidence="13">Belongs to the class I-like SAM-binding methyltransferase superfamily. RsmB/NOP family.</text>
</comment>
<dbReference type="InterPro" id="IPR006027">
    <property type="entry name" value="NusB_RsmB_TIM44"/>
</dbReference>
<dbReference type="Gene3D" id="3.40.50.150">
    <property type="entry name" value="Vaccinia Virus protein VP39"/>
    <property type="match status" value="1"/>
</dbReference>
<dbReference type="InterPro" id="IPR001678">
    <property type="entry name" value="MeTrfase_RsmB-F_NOP2_dom"/>
</dbReference>
<dbReference type="SUPFAM" id="SSF53335">
    <property type="entry name" value="S-adenosyl-L-methionine-dependent methyltransferases"/>
    <property type="match status" value="1"/>
</dbReference>
<evidence type="ECO:0000256" key="2">
    <source>
        <dbReference type="ARBA" id="ARBA00004496"/>
    </source>
</evidence>
<dbReference type="InterPro" id="IPR004573">
    <property type="entry name" value="rRNA_ssu_MeTfrase_B"/>
</dbReference>
<keyword evidence="9 13" id="KW-0694">RNA-binding</keyword>
<dbReference type="PANTHER" id="PTHR22807:SF53">
    <property type="entry name" value="RIBOSOMAL RNA SMALL SUBUNIT METHYLTRANSFERASE B-RELATED"/>
    <property type="match status" value="1"/>
</dbReference>
<keyword evidence="6 13" id="KW-0489">Methyltransferase</keyword>
<comment type="catalytic activity">
    <reaction evidence="12">
        <text>cytidine(967) in 16S rRNA + S-adenosyl-L-methionine = 5-methylcytidine(967) in 16S rRNA + S-adenosyl-L-homocysteine + H(+)</text>
        <dbReference type="Rhea" id="RHEA:42748"/>
        <dbReference type="Rhea" id="RHEA-COMP:10219"/>
        <dbReference type="Rhea" id="RHEA-COMP:10220"/>
        <dbReference type="ChEBI" id="CHEBI:15378"/>
        <dbReference type="ChEBI" id="CHEBI:57856"/>
        <dbReference type="ChEBI" id="CHEBI:59789"/>
        <dbReference type="ChEBI" id="CHEBI:74483"/>
        <dbReference type="ChEBI" id="CHEBI:82748"/>
        <dbReference type="EC" id="2.1.1.176"/>
    </reaction>
</comment>
<evidence type="ECO:0000259" key="14">
    <source>
        <dbReference type="PROSITE" id="PS51686"/>
    </source>
</evidence>
<feature type="binding site" evidence="13">
    <location>
        <position position="286"/>
    </location>
    <ligand>
        <name>S-adenosyl-L-methionine</name>
        <dbReference type="ChEBI" id="CHEBI:59789"/>
    </ligand>
</feature>
<feature type="domain" description="SAM-dependent MTase RsmB/NOP-type" evidence="14">
    <location>
        <begin position="171"/>
        <end position="445"/>
    </location>
</feature>
<evidence type="ECO:0000256" key="4">
    <source>
        <dbReference type="ARBA" id="ARBA00022490"/>
    </source>
</evidence>
<name>A0A941GWP4_9CHRO</name>
<dbReference type="GO" id="GO:0003723">
    <property type="term" value="F:RNA binding"/>
    <property type="evidence" value="ECO:0007669"/>
    <property type="project" value="UniProtKB-UniRule"/>
</dbReference>
<evidence type="ECO:0000313" key="16">
    <source>
        <dbReference type="Proteomes" id="UP000767446"/>
    </source>
</evidence>
<feature type="binding site" evidence="13">
    <location>
        <begin position="262"/>
        <end position="268"/>
    </location>
    <ligand>
        <name>S-adenosyl-L-methionine</name>
        <dbReference type="ChEBI" id="CHEBI:59789"/>
    </ligand>
</feature>
<dbReference type="Proteomes" id="UP000767446">
    <property type="component" value="Unassembled WGS sequence"/>
</dbReference>
<evidence type="ECO:0000256" key="12">
    <source>
        <dbReference type="ARBA" id="ARBA00047283"/>
    </source>
</evidence>
<dbReference type="AlphaFoldDB" id="A0A941GWP4"/>
<comment type="subcellular location">
    <subcellularLocation>
        <location evidence="2">Cytoplasm</location>
    </subcellularLocation>
</comment>
<dbReference type="EC" id="2.1.1.176" evidence="3"/>
<dbReference type="Pfam" id="PF22458">
    <property type="entry name" value="RsmF-B_ferredox"/>
    <property type="match status" value="1"/>
</dbReference>
<evidence type="ECO:0000256" key="5">
    <source>
        <dbReference type="ARBA" id="ARBA00022552"/>
    </source>
</evidence>
<feature type="active site" description="Nucleophile" evidence="13">
    <location>
        <position position="383"/>
    </location>
</feature>
<dbReference type="Pfam" id="PF01029">
    <property type="entry name" value="NusB"/>
    <property type="match status" value="1"/>
</dbReference>
<dbReference type="InterPro" id="IPR029063">
    <property type="entry name" value="SAM-dependent_MTases_sf"/>
</dbReference>
<dbReference type="InterPro" id="IPR035926">
    <property type="entry name" value="NusB-like_sf"/>
</dbReference>
<dbReference type="NCBIfam" id="TIGR00563">
    <property type="entry name" value="rsmB"/>
    <property type="match status" value="1"/>
</dbReference>
<dbReference type="InterPro" id="IPR023267">
    <property type="entry name" value="RCMT"/>
</dbReference>
<dbReference type="PROSITE" id="PS51686">
    <property type="entry name" value="SAM_MT_RSMB_NOP"/>
    <property type="match status" value="1"/>
</dbReference>
<keyword evidence="7 13" id="KW-0808">Transferase</keyword>
<keyword evidence="8 13" id="KW-0949">S-adenosyl-L-methionine</keyword>
<dbReference type="PANTHER" id="PTHR22807">
    <property type="entry name" value="NOP2 YEAST -RELATED NOL1/NOP2/FMU SUN DOMAIN-CONTAINING"/>
    <property type="match status" value="1"/>
</dbReference>
<feature type="binding site" evidence="13">
    <location>
        <position position="330"/>
    </location>
    <ligand>
        <name>S-adenosyl-L-methionine</name>
        <dbReference type="ChEBI" id="CHEBI:59789"/>
    </ligand>
</feature>
<dbReference type="InterPro" id="IPR049560">
    <property type="entry name" value="MeTrfase_RsmB-F_NOP2_cat"/>
</dbReference>
<organism evidence="15 16">
    <name type="scientific">Gomphosphaeria aponina SAG 52.96 = DSM 107014</name>
    <dbReference type="NCBI Taxonomy" id="1521640"/>
    <lineage>
        <taxon>Bacteria</taxon>
        <taxon>Bacillati</taxon>
        <taxon>Cyanobacteriota</taxon>
        <taxon>Cyanophyceae</taxon>
        <taxon>Oscillatoriophycideae</taxon>
        <taxon>Chroococcales</taxon>
        <taxon>Gomphosphaeriaceae</taxon>
        <taxon>Gomphosphaeria</taxon>
    </lineage>
</organism>
<evidence type="ECO:0000256" key="8">
    <source>
        <dbReference type="ARBA" id="ARBA00022691"/>
    </source>
</evidence>
<reference evidence="15" key="1">
    <citation type="submission" date="2021-02" db="EMBL/GenBank/DDBJ databases">
        <title>Metagenome analyses of Stigonema ocellatum DSM 106950, Chlorogloea purpurea SAG 13.99 and Gomphosphaeria aponina DSM 107014.</title>
        <authorList>
            <person name="Marter P."/>
            <person name="Huang S."/>
        </authorList>
    </citation>
    <scope>NUCLEOTIDE SEQUENCE</scope>
    <source>
        <strain evidence="15">JP213</strain>
    </source>
</reference>
<evidence type="ECO:0000256" key="10">
    <source>
        <dbReference type="ARBA" id="ARBA00030399"/>
    </source>
</evidence>
<dbReference type="CDD" id="cd02440">
    <property type="entry name" value="AdoMet_MTases"/>
    <property type="match status" value="1"/>
</dbReference>
<gene>
    <name evidence="15" type="ORF">DSM107014_02090</name>
</gene>
<evidence type="ECO:0000256" key="7">
    <source>
        <dbReference type="ARBA" id="ARBA00022679"/>
    </source>
</evidence>
<comment type="function">
    <text evidence="1">Specifically methylates the cytosine at position 967 (m5C967) of 16S rRNA.</text>
</comment>
<accession>A0A941GWP4</accession>
<evidence type="ECO:0000256" key="6">
    <source>
        <dbReference type="ARBA" id="ARBA00022603"/>
    </source>
</evidence>
<evidence type="ECO:0000256" key="1">
    <source>
        <dbReference type="ARBA" id="ARBA00002724"/>
    </source>
</evidence>
<keyword evidence="4" id="KW-0963">Cytoplasm</keyword>
<keyword evidence="5" id="KW-0698">rRNA processing</keyword>
<dbReference type="InterPro" id="IPR054728">
    <property type="entry name" value="RsmB-like_ferredoxin"/>
</dbReference>
<comment type="caution">
    <text evidence="15">The sequence shown here is derived from an EMBL/GenBank/DDBJ whole genome shotgun (WGS) entry which is preliminary data.</text>
</comment>
<dbReference type="GO" id="GO:0008649">
    <property type="term" value="F:rRNA methyltransferase activity"/>
    <property type="evidence" value="ECO:0007669"/>
    <property type="project" value="InterPro"/>
</dbReference>
<feature type="binding site" evidence="13">
    <location>
        <position position="313"/>
    </location>
    <ligand>
        <name>S-adenosyl-L-methionine</name>
        <dbReference type="ChEBI" id="CHEBI:59789"/>
    </ligand>
</feature>
<protein>
    <recommendedName>
        <fullName evidence="3">16S rRNA (cytosine(967)-C(5))-methyltransferase</fullName>
        <ecNumber evidence="3">2.1.1.176</ecNumber>
    </recommendedName>
    <alternativeName>
        <fullName evidence="10">16S rRNA m5C967 methyltransferase</fullName>
    </alternativeName>
    <alternativeName>
        <fullName evidence="11">rRNA (cytosine-C(5)-)-methyltransferase RsmB</fullName>
    </alternativeName>
</protein>